<dbReference type="AlphaFoldDB" id="A0AAE1K1B5"/>
<dbReference type="InterPro" id="IPR006180">
    <property type="entry name" value="3-OHacyl-CoA_DH_CS"/>
</dbReference>
<protein>
    <recommendedName>
        <fullName evidence="3">3-hydroxyacyl-CoA dehydrogenase</fullName>
        <ecNumber evidence="3">1.1.1.35</ecNumber>
    </recommendedName>
</protein>
<evidence type="ECO:0000313" key="7">
    <source>
        <dbReference type="Proteomes" id="UP001286313"/>
    </source>
</evidence>
<evidence type="ECO:0000313" key="6">
    <source>
        <dbReference type="EMBL" id="KAK3861549.1"/>
    </source>
</evidence>
<dbReference type="InterPro" id="IPR008927">
    <property type="entry name" value="6-PGluconate_DH-like_C_sf"/>
</dbReference>
<feature type="domain" description="3-hydroxyacyl-CoA dehydrogenase C-terminal" evidence="5">
    <location>
        <begin position="20"/>
        <end position="117"/>
    </location>
</feature>
<gene>
    <name evidence="6" type="ORF">Pcinc_032507</name>
</gene>
<comment type="similarity">
    <text evidence="2">Belongs to the 3-hydroxyacyl-CoA dehydrogenase family.</text>
</comment>
<dbReference type="GO" id="GO:0003857">
    <property type="term" value="F:(3S)-3-hydroxyacyl-CoA dehydrogenase (NAD+) activity"/>
    <property type="evidence" value="ECO:0007669"/>
    <property type="project" value="UniProtKB-EC"/>
</dbReference>
<name>A0AAE1K1B5_PETCI</name>
<dbReference type="GO" id="GO:0005739">
    <property type="term" value="C:mitochondrion"/>
    <property type="evidence" value="ECO:0007669"/>
    <property type="project" value="TreeGrafter"/>
</dbReference>
<organism evidence="6 7">
    <name type="scientific">Petrolisthes cinctipes</name>
    <name type="common">Flat porcelain crab</name>
    <dbReference type="NCBI Taxonomy" id="88211"/>
    <lineage>
        <taxon>Eukaryota</taxon>
        <taxon>Metazoa</taxon>
        <taxon>Ecdysozoa</taxon>
        <taxon>Arthropoda</taxon>
        <taxon>Crustacea</taxon>
        <taxon>Multicrustacea</taxon>
        <taxon>Malacostraca</taxon>
        <taxon>Eumalacostraca</taxon>
        <taxon>Eucarida</taxon>
        <taxon>Decapoda</taxon>
        <taxon>Pleocyemata</taxon>
        <taxon>Anomura</taxon>
        <taxon>Galatheoidea</taxon>
        <taxon>Porcellanidae</taxon>
        <taxon>Petrolisthes</taxon>
    </lineage>
</organism>
<comment type="pathway">
    <text evidence="1">Lipid metabolism.</text>
</comment>
<keyword evidence="4" id="KW-0520">NAD</keyword>
<dbReference type="PROSITE" id="PS00067">
    <property type="entry name" value="3HCDH"/>
    <property type="match status" value="1"/>
</dbReference>
<evidence type="ECO:0000256" key="3">
    <source>
        <dbReference type="ARBA" id="ARBA00013000"/>
    </source>
</evidence>
<dbReference type="EC" id="1.1.1.35" evidence="3"/>
<dbReference type="PANTHER" id="PTHR43561">
    <property type="match status" value="1"/>
</dbReference>
<evidence type="ECO:0000256" key="4">
    <source>
        <dbReference type="ARBA" id="ARBA00023027"/>
    </source>
</evidence>
<dbReference type="Gene3D" id="1.10.1040.10">
    <property type="entry name" value="N-(1-d-carboxylethyl)-l-norvaline Dehydrogenase, domain 2"/>
    <property type="match status" value="1"/>
</dbReference>
<accession>A0AAE1K1B5</accession>
<dbReference type="EMBL" id="JAWQEG010004467">
    <property type="protein sequence ID" value="KAK3861549.1"/>
    <property type="molecule type" value="Genomic_DNA"/>
</dbReference>
<dbReference type="InterPro" id="IPR052242">
    <property type="entry name" value="Mito_3-hydroxyacyl-CoA_DH"/>
</dbReference>
<dbReference type="Pfam" id="PF00725">
    <property type="entry name" value="3HCDH"/>
    <property type="match status" value="1"/>
</dbReference>
<dbReference type="PANTHER" id="PTHR43561:SF3">
    <property type="entry name" value="HYDROXYACYL-COENZYME A DEHYDROGENASE, MITOCHONDRIAL"/>
    <property type="match status" value="1"/>
</dbReference>
<dbReference type="GO" id="GO:0006635">
    <property type="term" value="P:fatty acid beta-oxidation"/>
    <property type="evidence" value="ECO:0007669"/>
    <property type="project" value="TreeGrafter"/>
</dbReference>
<dbReference type="SUPFAM" id="SSF48179">
    <property type="entry name" value="6-phosphogluconate dehydrogenase C-terminal domain-like"/>
    <property type="match status" value="1"/>
</dbReference>
<proteinExistence type="inferred from homology"/>
<evidence type="ECO:0000259" key="5">
    <source>
        <dbReference type="Pfam" id="PF00725"/>
    </source>
</evidence>
<evidence type="ECO:0000256" key="1">
    <source>
        <dbReference type="ARBA" id="ARBA00005189"/>
    </source>
</evidence>
<sequence length="119" mass="13319">MNDWGKAMGKKIVQCKDSPGFITNRLFVPYLLSSIRLLERGIATKEDIDKACKYGLGYAMGPIELCDFVGLDTLVSVSEAWMKDYPGVQEFELPPLIKKLVDEGKLGQKSGEGFYKYSK</sequence>
<comment type="caution">
    <text evidence="6">The sequence shown here is derived from an EMBL/GenBank/DDBJ whole genome shotgun (WGS) entry which is preliminary data.</text>
</comment>
<dbReference type="InterPro" id="IPR006108">
    <property type="entry name" value="3HC_DH_C"/>
</dbReference>
<keyword evidence="7" id="KW-1185">Reference proteome</keyword>
<reference evidence="6" key="1">
    <citation type="submission" date="2023-10" db="EMBL/GenBank/DDBJ databases">
        <title>Genome assemblies of two species of porcelain crab, Petrolisthes cinctipes and Petrolisthes manimaculis (Anomura: Porcellanidae).</title>
        <authorList>
            <person name="Angst P."/>
        </authorList>
    </citation>
    <scope>NUCLEOTIDE SEQUENCE</scope>
    <source>
        <strain evidence="6">PB745_01</strain>
        <tissue evidence="6">Gill</tissue>
    </source>
</reference>
<dbReference type="InterPro" id="IPR013328">
    <property type="entry name" value="6PGD_dom2"/>
</dbReference>
<dbReference type="Proteomes" id="UP001286313">
    <property type="component" value="Unassembled WGS sequence"/>
</dbReference>
<evidence type="ECO:0000256" key="2">
    <source>
        <dbReference type="ARBA" id="ARBA00009463"/>
    </source>
</evidence>